<feature type="signal peptide" evidence="5">
    <location>
        <begin position="1"/>
        <end position="22"/>
    </location>
</feature>
<evidence type="ECO:0000256" key="4">
    <source>
        <dbReference type="SAM" id="Phobius"/>
    </source>
</evidence>
<keyword evidence="5" id="KW-0732">Signal</keyword>
<dbReference type="Pfam" id="PF13424">
    <property type="entry name" value="TPR_12"/>
    <property type="match status" value="1"/>
</dbReference>
<dbReference type="InterPro" id="IPR004358">
    <property type="entry name" value="Sig_transdc_His_kin-like_C"/>
</dbReference>
<reference evidence="8" key="1">
    <citation type="journal article" date="2019" name="Int. J. Syst. Evol. Microbiol.">
        <title>The Global Catalogue of Microorganisms (GCM) 10K type strain sequencing project: providing services to taxonomists for standard genome sequencing and annotation.</title>
        <authorList>
            <consortium name="The Broad Institute Genomics Platform"/>
            <consortium name="The Broad Institute Genome Sequencing Center for Infectious Disease"/>
            <person name="Wu L."/>
            <person name="Ma J."/>
        </authorList>
    </citation>
    <scope>NUCLEOTIDE SEQUENCE [LARGE SCALE GENOMIC DNA]</scope>
    <source>
        <strain evidence="8">CGMCC 1.15197</strain>
    </source>
</reference>
<dbReference type="Pfam" id="PF02518">
    <property type="entry name" value="HATPase_c"/>
    <property type="match status" value="1"/>
</dbReference>
<accession>A0ABQ1UIP4</accession>
<dbReference type="Gene3D" id="1.25.40.10">
    <property type="entry name" value="Tetratricopeptide repeat domain"/>
    <property type="match status" value="2"/>
</dbReference>
<keyword evidence="3" id="KW-0175">Coiled coil</keyword>
<name>A0ABQ1UIP4_9BACT</name>
<dbReference type="InterPro" id="IPR003594">
    <property type="entry name" value="HATPase_dom"/>
</dbReference>
<dbReference type="InterPro" id="IPR036890">
    <property type="entry name" value="HATPase_C_sf"/>
</dbReference>
<comment type="catalytic activity">
    <reaction evidence="1">
        <text>ATP + protein L-histidine = ADP + protein N-phospho-L-histidine.</text>
        <dbReference type="EC" id="2.7.13.3"/>
    </reaction>
</comment>
<evidence type="ECO:0000313" key="7">
    <source>
        <dbReference type="EMBL" id="GGF20017.1"/>
    </source>
</evidence>
<feature type="chain" id="PRO_5046100925" description="histidine kinase" evidence="5">
    <location>
        <begin position="23"/>
        <end position="690"/>
    </location>
</feature>
<feature type="coiled-coil region" evidence="3">
    <location>
        <begin position="384"/>
        <end position="422"/>
    </location>
</feature>
<keyword evidence="4" id="KW-0812">Transmembrane</keyword>
<dbReference type="Gene3D" id="3.30.565.10">
    <property type="entry name" value="Histidine kinase-like ATPase, C-terminal domain"/>
    <property type="match status" value="1"/>
</dbReference>
<gene>
    <name evidence="7" type="ORF">GCM10011383_34530</name>
</gene>
<dbReference type="PANTHER" id="PTHR43065">
    <property type="entry name" value="SENSOR HISTIDINE KINASE"/>
    <property type="match status" value="1"/>
</dbReference>
<keyword evidence="8" id="KW-1185">Reference proteome</keyword>
<sequence>MKQRLRGLFFLILLLIPALAQAQSPQTAVLRRALAQATTDSSRVLLLADLSASYRYSDFDSVQWYARQGLHLAWKIGYRKGEGRCLSRIGILMGERGNLPQALRTDLKALKINEEVHDLEGTARTLNQTGLLYHALDDERPALAYFFRAKRVYEQAHTSDDSQVISVLANIGASYTALRRLDSATYYLNRAYQLTRQSQNVNQSCWGNPEPYVLRELGLLQAALGHDTEAIRYYRLSAKAAIPEHDLRSSSRAYQYLAELYENRQQPDSSVYYARKALTMGQALPFVVGVVRTSNLLAEAFQAHKQRDSTLKYMNIMLQAEDSLYDPQRIKQLDAIGFAEQQRLRELEIERIHFHAQVRLYALTAGAGVLLLVALLLWRNNKLQKQANSRLHTLNQQVIQQKEELTAQRDNLARTLLELKETQSQLVLREKMASLGELMASVAQEIQKPVQHVRDFAGISEALCQELHTEFGKLTLPADDWEYLDETLQNLRQHQEKIVHYGQRANSIVLGMLEYASGEPSPRKPTDLNTLIESSLRLAYHEMRGKHRNFNVALLPALDPALGTVQTVHHDLARALIQLFLNAFYSVQERQRLAEEGYVPQVTVSTQRLADHVELRIRDNGLGIPVDMQSTVFQRFSVNKVAGESTGLGLPLSYDIITKGHKGTLTVETQKGEFTEFVVTLPIEAQSEAA</sequence>
<dbReference type="PROSITE" id="PS50109">
    <property type="entry name" value="HIS_KIN"/>
    <property type="match status" value="1"/>
</dbReference>
<dbReference type="EMBL" id="BMHT01000006">
    <property type="protein sequence ID" value="GGF20017.1"/>
    <property type="molecule type" value="Genomic_DNA"/>
</dbReference>
<organism evidence="7 8">
    <name type="scientific">Hymenobacter cavernae</name>
    <dbReference type="NCBI Taxonomy" id="2044852"/>
    <lineage>
        <taxon>Bacteria</taxon>
        <taxon>Pseudomonadati</taxon>
        <taxon>Bacteroidota</taxon>
        <taxon>Cytophagia</taxon>
        <taxon>Cytophagales</taxon>
        <taxon>Hymenobacteraceae</taxon>
        <taxon>Hymenobacter</taxon>
    </lineage>
</organism>
<evidence type="ECO:0000256" key="5">
    <source>
        <dbReference type="SAM" id="SignalP"/>
    </source>
</evidence>
<evidence type="ECO:0000313" key="8">
    <source>
        <dbReference type="Proteomes" id="UP000632273"/>
    </source>
</evidence>
<dbReference type="RefSeq" id="WP_188815277.1">
    <property type="nucleotide sequence ID" value="NZ_BMHT01000006.1"/>
</dbReference>
<dbReference type="InterPro" id="IPR005467">
    <property type="entry name" value="His_kinase_dom"/>
</dbReference>
<evidence type="ECO:0000256" key="2">
    <source>
        <dbReference type="ARBA" id="ARBA00012438"/>
    </source>
</evidence>
<dbReference type="PRINTS" id="PR00344">
    <property type="entry name" value="BCTRLSENSOR"/>
</dbReference>
<dbReference type="CDD" id="cd00075">
    <property type="entry name" value="HATPase"/>
    <property type="match status" value="1"/>
</dbReference>
<comment type="caution">
    <text evidence="7">The sequence shown here is derived from an EMBL/GenBank/DDBJ whole genome shotgun (WGS) entry which is preliminary data.</text>
</comment>
<dbReference type="InterPro" id="IPR019734">
    <property type="entry name" value="TPR_rpt"/>
</dbReference>
<dbReference type="SUPFAM" id="SSF55874">
    <property type="entry name" value="ATPase domain of HSP90 chaperone/DNA topoisomerase II/histidine kinase"/>
    <property type="match status" value="1"/>
</dbReference>
<dbReference type="PANTHER" id="PTHR43065:SF42">
    <property type="entry name" value="TWO-COMPONENT SENSOR PPRA"/>
    <property type="match status" value="1"/>
</dbReference>
<keyword evidence="4" id="KW-0472">Membrane</keyword>
<evidence type="ECO:0000256" key="1">
    <source>
        <dbReference type="ARBA" id="ARBA00000085"/>
    </source>
</evidence>
<keyword evidence="4" id="KW-1133">Transmembrane helix</keyword>
<dbReference type="SUPFAM" id="SSF48452">
    <property type="entry name" value="TPR-like"/>
    <property type="match status" value="1"/>
</dbReference>
<evidence type="ECO:0000256" key="3">
    <source>
        <dbReference type="SAM" id="Coils"/>
    </source>
</evidence>
<dbReference type="SMART" id="SM00387">
    <property type="entry name" value="HATPase_c"/>
    <property type="match status" value="1"/>
</dbReference>
<dbReference type="Proteomes" id="UP000632273">
    <property type="component" value="Unassembled WGS sequence"/>
</dbReference>
<dbReference type="SMART" id="SM00028">
    <property type="entry name" value="TPR"/>
    <property type="match status" value="5"/>
</dbReference>
<dbReference type="Gene3D" id="1.10.287.130">
    <property type="match status" value="1"/>
</dbReference>
<dbReference type="EC" id="2.7.13.3" evidence="2"/>
<feature type="transmembrane region" description="Helical" evidence="4">
    <location>
        <begin position="360"/>
        <end position="378"/>
    </location>
</feature>
<evidence type="ECO:0000259" key="6">
    <source>
        <dbReference type="PROSITE" id="PS50109"/>
    </source>
</evidence>
<feature type="domain" description="Histidine kinase" evidence="6">
    <location>
        <begin position="441"/>
        <end position="685"/>
    </location>
</feature>
<dbReference type="InterPro" id="IPR011990">
    <property type="entry name" value="TPR-like_helical_dom_sf"/>
</dbReference>
<proteinExistence type="predicted"/>
<protein>
    <recommendedName>
        <fullName evidence="2">histidine kinase</fullName>
        <ecNumber evidence="2">2.7.13.3</ecNumber>
    </recommendedName>
</protein>